<evidence type="ECO:0000313" key="1">
    <source>
        <dbReference type="EMBL" id="DAE07733.1"/>
    </source>
</evidence>
<name>A0A8S5PMD6_9CAUD</name>
<organism evidence="1">
    <name type="scientific">Podoviridae sp. ct8mF2</name>
    <dbReference type="NCBI Taxonomy" id="2825224"/>
    <lineage>
        <taxon>Viruses</taxon>
        <taxon>Duplodnaviria</taxon>
        <taxon>Heunggongvirae</taxon>
        <taxon>Uroviricota</taxon>
        <taxon>Caudoviricetes</taxon>
    </lineage>
</organism>
<dbReference type="Pfam" id="PF21825">
    <property type="entry name" value="crAss001_48"/>
    <property type="match status" value="1"/>
</dbReference>
<sequence length="141" mass="16426">MKQYIGTKEVQATPMNRGDYNALRGWQVPENENPADDGYLVVYPNGESNVKEFNGYVSWSPKKQFEEAYRVSETFKDRLTIEYAQLEERHRKLRAFMETTAFRDLPEESRTLLAEQEVAMGNYSAILNTRIIMLMDDVSQD</sequence>
<accession>A0A8S5PMD6</accession>
<protein>
    <submittedName>
        <fullName evidence="1">Uncharacterized protein</fullName>
    </submittedName>
</protein>
<dbReference type="InterPro" id="IPR054052">
    <property type="entry name" value="Y16Q-like"/>
</dbReference>
<reference evidence="1" key="1">
    <citation type="journal article" date="2021" name="Proc. Natl. Acad. Sci. U.S.A.">
        <title>A Catalog of Tens of Thousands of Viruses from Human Metagenomes Reveals Hidden Associations with Chronic Diseases.</title>
        <authorList>
            <person name="Tisza M.J."/>
            <person name="Buck C.B."/>
        </authorList>
    </citation>
    <scope>NUCLEOTIDE SEQUENCE</scope>
    <source>
        <strain evidence="1">Ct8mF2</strain>
    </source>
</reference>
<dbReference type="EMBL" id="BK015454">
    <property type="protein sequence ID" value="DAE07733.1"/>
    <property type="molecule type" value="Genomic_DNA"/>
</dbReference>
<proteinExistence type="predicted"/>